<feature type="non-terminal residue" evidence="13">
    <location>
        <position position="265"/>
    </location>
</feature>
<evidence type="ECO:0000256" key="10">
    <source>
        <dbReference type="SAM" id="Phobius"/>
    </source>
</evidence>
<reference evidence="14" key="1">
    <citation type="submission" date="2019-10" db="EMBL/GenBank/DDBJ databases">
        <title>Streptomyces sp. nov., a novel actinobacterium isolated from alkaline environment.</title>
        <authorList>
            <person name="Golinska P."/>
        </authorList>
    </citation>
    <scope>NUCLEOTIDE SEQUENCE [LARGE SCALE GENOMIC DNA]</scope>
    <source>
        <strain evidence="14">DSM 42118</strain>
    </source>
</reference>
<proteinExistence type="predicted"/>
<gene>
    <name evidence="13" type="ORF">FNQ90_09465</name>
</gene>
<keyword evidence="10" id="KW-0472">Membrane</keyword>
<evidence type="ECO:0000256" key="4">
    <source>
        <dbReference type="ARBA" id="ARBA00022679"/>
    </source>
</evidence>
<evidence type="ECO:0000256" key="7">
    <source>
        <dbReference type="ARBA" id="ARBA00022840"/>
    </source>
</evidence>
<comment type="catalytic activity">
    <reaction evidence="1">
        <text>ATP + protein L-histidine = ADP + protein N-phospho-L-histidine.</text>
        <dbReference type="EC" id="2.7.13.3"/>
    </reaction>
</comment>
<feature type="transmembrane region" description="Helical" evidence="10">
    <location>
        <begin position="59"/>
        <end position="81"/>
    </location>
</feature>
<organism evidence="13 14">
    <name type="scientific">Streptomyces alkaliphilus</name>
    <dbReference type="NCBI Taxonomy" id="1472722"/>
    <lineage>
        <taxon>Bacteria</taxon>
        <taxon>Bacillati</taxon>
        <taxon>Actinomycetota</taxon>
        <taxon>Actinomycetes</taxon>
        <taxon>Kitasatosporales</taxon>
        <taxon>Streptomycetaceae</taxon>
        <taxon>Streptomyces</taxon>
    </lineage>
</organism>
<dbReference type="InterPro" id="IPR050482">
    <property type="entry name" value="Sensor_HK_TwoCompSys"/>
</dbReference>
<protein>
    <recommendedName>
        <fullName evidence="2">histidine kinase</fullName>
        <ecNumber evidence="2">2.7.13.3</ecNumber>
    </recommendedName>
</protein>
<dbReference type="Proteomes" id="UP000538929">
    <property type="component" value="Unassembled WGS sequence"/>
</dbReference>
<dbReference type="GO" id="GO:0016020">
    <property type="term" value="C:membrane"/>
    <property type="evidence" value="ECO:0007669"/>
    <property type="project" value="InterPro"/>
</dbReference>
<dbReference type="InterPro" id="IPR011712">
    <property type="entry name" value="Sig_transdc_His_kin_sub3_dim/P"/>
</dbReference>
<keyword evidence="9" id="KW-0175">Coiled coil</keyword>
<evidence type="ECO:0000313" key="14">
    <source>
        <dbReference type="Proteomes" id="UP000538929"/>
    </source>
</evidence>
<keyword evidence="6 13" id="KW-0418">Kinase</keyword>
<name>A0A7W3TCP0_9ACTN</name>
<dbReference type="Pfam" id="PF23539">
    <property type="entry name" value="DUF7134"/>
    <property type="match status" value="1"/>
</dbReference>
<dbReference type="GO" id="GO:0046983">
    <property type="term" value="F:protein dimerization activity"/>
    <property type="evidence" value="ECO:0007669"/>
    <property type="project" value="InterPro"/>
</dbReference>
<keyword evidence="10" id="KW-0812">Transmembrane</keyword>
<feature type="transmembrane region" description="Helical" evidence="10">
    <location>
        <begin position="111"/>
        <end position="131"/>
    </location>
</feature>
<evidence type="ECO:0000256" key="9">
    <source>
        <dbReference type="SAM" id="Coils"/>
    </source>
</evidence>
<evidence type="ECO:0000256" key="6">
    <source>
        <dbReference type="ARBA" id="ARBA00022777"/>
    </source>
</evidence>
<dbReference type="PANTHER" id="PTHR24421:SF10">
    <property type="entry name" value="NITRATE_NITRITE SENSOR PROTEIN NARQ"/>
    <property type="match status" value="1"/>
</dbReference>
<feature type="domain" description="Signal transduction histidine kinase subgroup 3 dimerisation and phosphoacceptor" evidence="11">
    <location>
        <begin position="185"/>
        <end position="251"/>
    </location>
</feature>
<evidence type="ECO:0000256" key="3">
    <source>
        <dbReference type="ARBA" id="ARBA00022553"/>
    </source>
</evidence>
<evidence type="ECO:0000256" key="8">
    <source>
        <dbReference type="ARBA" id="ARBA00023012"/>
    </source>
</evidence>
<evidence type="ECO:0000256" key="5">
    <source>
        <dbReference type="ARBA" id="ARBA00022741"/>
    </source>
</evidence>
<feature type="transmembrane region" description="Helical" evidence="10">
    <location>
        <begin position="87"/>
        <end position="104"/>
    </location>
</feature>
<feature type="domain" description="DUF7134" evidence="12">
    <location>
        <begin position="10"/>
        <end position="157"/>
    </location>
</feature>
<feature type="transmembrane region" description="Helical" evidence="10">
    <location>
        <begin position="30"/>
        <end position="52"/>
    </location>
</feature>
<dbReference type="EMBL" id="VKHT01000215">
    <property type="protein sequence ID" value="MBB0244328.1"/>
    <property type="molecule type" value="Genomic_DNA"/>
</dbReference>
<dbReference type="AlphaFoldDB" id="A0A7W3TCP0"/>
<dbReference type="EC" id="2.7.13.3" evidence="2"/>
<keyword evidence="8" id="KW-0902">Two-component regulatory system</keyword>
<keyword evidence="7" id="KW-0067">ATP-binding</keyword>
<evidence type="ECO:0000313" key="13">
    <source>
        <dbReference type="EMBL" id="MBB0244328.1"/>
    </source>
</evidence>
<keyword evidence="3" id="KW-0597">Phosphoprotein</keyword>
<sequence length="265" mass="28384">MGGLPALVVLAVTLAISATALHYPKGGGELGFRALPPHTVLLAVLTCAALVVRRSRPRTVLAVTVLLALVEWTITVVWLPVEQRNNAMVIAPVVALFSVAAGNDRLAARRAVALALPLLLAGALLLGPRPWYAAENLAVLAWGLVAVAAGEAVRSRRAALRAISERAERAERTREEEARRRVAEERVRIARELHDVVAHTIALITVQAGVASHLMDSRPDRAREALAHVREAGRRALTELRETVEVLRQPDECPAPTHPAGGSAD</sequence>
<dbReference type="InterPro" id="IPR055558">
    <property type="entry name" value="DUF7134"/>
</dbReference>
<dbReference type="RefSeq" id="WP_182605964.1">
    <property type="nucleotide sequence ID" value="NZ_VKHT01000215.1"/>
</dbReference>
<keyword evidence="5" id="KW-0547">Nucleotide-binding</keyword>
<dbReference type="Gene3D" id="1.20.5.1930">
    <property type="match status" value="1"/>
</dbReference>
<keyword evidence="4" id="KW-0808">Transferase</keyword>
<keyword evidence="10" id="KW-1133">Transmembrane helix</keyword>
<evidence type="ECO:0000259" key="12">
    <source>
        <dbReference type="Pfam" id="PF23539"/>
    </source>
</evidence>
<dbReference type="GO" id="GO:0000155">
    <property type="term" value="F:phosphorelay sensor kinase activity"/>
    <property type="evidence" value="ECO:0007669"/>
    <property type="project" value="InterPro"/>
</dbReference>
<dbReference type="GO" id="GO:0005524">
    <property type="term" value="F:ATP binding"/>
    <property type="evidence" value="ECO:0007669"/>
    <property type="project" value="UniProtKB-KW"/>
</dbReference>
<feature type="transmembrane region" description="Helical" evidence="10">
    <location>
        <begin position="137"/>
        <end position="153"/>
    </location>
</feature>
<feature type="coiled-coil region" evidence="9">
    <location>
        <begin position="160"/>
        <end position="187"/>
    </location>
</feature>
<keyword evidence="14" id="KW-1185">Reference proteome</keyword>
<accession>A0A7W3TCP0</accession>
<dbReference type="Pfam" id="PF07730">
    <property type="entry name" value="HisKA_3"/>
    <property type="match status" value="1"/>
</dbReference>
<evidence type="ECO:0000256" key="1">
    <source>
        <dbReference type="ARBA" id="ARBA00000085"/>
    </source>
</evidence>
<evidence type="ECO:0000256" key="2">
    <source>
        <dbReference type="ARBA" id="ARBA00012438"/>
    </source>
</evidence>
<comment type="caution">
    <text evidence="13">The sequence shown here is derived from an EMBL/GenBank/DDBJ whole genome shotgun (WGS) entry which is preliminary data.</text>
</comment>
<evidence type="ECO:0000259" key="11">
    <source>
        <dbReference type="Pfam" id="PF07730"/>
    </source>
</evidence>
<dbReference type="PANTHER" id="PTHR24421">
    <property type="entry name" value="NITRATE/NITRITE SENSOR PROTEIN NARX-RELATED"/>
    <property type="match status" value="1"/>
</dbReference>